<evidence type="ECO:0000313" key="3">
    <source>
        <dbReference type="Proteomes" id="UP001148312"/>
    </source>
</evidence>
<comment type="caution">
    <text evidence="2">The sequence shown here is derived from an EMBL/GenBank/DDBJ whole genome shotgun (WGS) entry which is preliminary data.</text>
</comment>
<evidence type="ECO:0000256" key="1">
    <source>
        <dbReference type="SAM" id="MobiDB-lite"/>
    </source>
</evidence>
<dbReference type="RefSeq" id="XP_056792691.1">
    <property type="nucleotide sequence ID" value="XM_056932732.1"/>
</dbReference>
<feature type="region of interest" description="Disordered" evidence="1">
    <location>
        <begin position="256"/>
        <end position="299"/>
    </location>
</feature>
<dbReference type="GeneID" id="81622981"/>
<evidence type="ECO:0000313" key="2">
    <source>
        <dbReference type="EMBL" id="KAJ5491562.1"/>
    </source>
</evidence>
<sequence>MLRLRQLFRSQSRSPLSHLGPRQPPHQPAAIRHVRFRRPWFRSFLGKAILYGTAFHLWSSFVLVRFDDDDTQTDKAASKQRLDTRTLQTAAATRNDALADEESGEDDSVFIPLTWSWMEEGDYYRASDPEWQEFVKISKDKKKLQELREELAALVLKTASDLMAPALGSPLTLTGYWLVHTFPSRAPPQYVRAGIELDDEGISLVTKPLDQDIGDRIHSAMNPIHVALAIKDAYYLVVRRKIARLLSSESQPDNGDLRGKFILSHGEPNTISTREQSSTDPSMSEQPSQNILPNTEPELHPSSIISSLQRLPLPDLGPGSDLQLASMAFRLRLDEYKREQGSRTPRRGTFFISGPVGVKGPDGYCRFEVRGEYDPATSAWRTVQMDLMDANPRKQKPARSF</sequence>
<reference evidence="2" key="1">
    <citation type="submission" date="2022-12" db="EMBL/GenBank/DDBJ databases">
        <authorList>
            <person name="Petersen C."/>
        </authorList>
    </citation>
    <scope>NUCLEOTIDE SEQUENCE</scope>
    <source>
        <strain evidence="2">IBT 30728</strain>
    </source>
</reference>
<keyword evidence="3" id="KW-1185">Reference proteome</keyword>
<dbReference type="AlphaFoldDB" id="A0A9X0BZU9"/>
<feature type="region of interest" description="Disordered" evidence="1">
    <location>
        <begin position="9"/>
        <end position="28"/>
    </location>
</feature>
<feature type="compositionally biased region" description="Polar residues" evidence="1">
    <location>
        <begin position="267"/>
        <end position="293"/>
    </location>
</feature>
<reference evidence="2" key="2">
    <citation type="journal article" date="2023" name="IMA Fungus">
        <title>Comparative genomic study of the Penicillium genus elucidates a diverse pangenome and 15 lateral gene transfer events.</title>
        <authorList>
            <person name="Petersen C."/>
            <person name="Sorensen T."/>
            <person name="Nielsen M.R."/>
            <person name="Sondergaard T.E."/>
            <person name="Sorensen J.L."/>
            <person name="Fitzpatrick D.A."/>
            <person name="Frisvad J.C."/>
            <person name="Nielsen K.L."/>
        </authorList>
    </citation>
    <scope>NUCLEOTIDE SEQUENCE</scope>
    <source>
        <strain evidence="2">IBT 30728</strain>
    </source>
</reference>
<name>A0A9X0BZU9_9EURO</name>
<dbReference type="Proteomes" id="UP001148312">
    <property type="component" value="Unassembled WGS sequence"/>
</dbReference>
<gene>
    <name evidence="2" type="ORF">N7539_003129</name>
</gene>
<protein>
    <submittedName>
        <fullName evidence="2">Uncharacterized protein</fullName>
    </submittedName>
</protein>
<organism evidence="2 3">
    <name type="scientific">Penicillium diatomitis</name>
    <dbReference type="NCBI Taxonomy" id="2819901"/>
    <lineage>
        <taxon>Eukaryota</taxon>
        <taxon>Fungi</taxon>
        <taxon>Dikarya</taxon>
        <taxon>Ascomycota</taxon>
        <taxon>Pezizomycotina</taxon>
        <taxon>Eurotiomycetes</taxon>
        <taxon>Eurotiomycetidae</taxon>
        <taxon>Eurotiales</taxon>
        <taxon>Aspergillaceae</taxon>
        <taxon>Penicillium</taxon>
    </lineage>
</organism>
<proteinExistence type="predicted"/>
<accession>A0A9X0BZU9</accession>
<dbReference type="EMBL" id="JAPWDQ010000003">
    <property type="protein sequence ID" value="KAJ5491562.1"/>
    <property type="molecule type" value="Genomic_DNA"/>
</dbReference>